<feature type="coiled-coil region" evidence="1">
    <location>
        <begin position="458"/>
        <end position="488"/>
    </location>
</feature>
<dbReference type="STRING" id="131310.A0A0N4ZDZ2"/>
<keyword evidence="1" id="KW-0175">Coiled coil</keyword>
<evidence type="ECO:0000313" key="5">
    <source>
        <dbReference type="WBParaSite" id="PTRK_0000582810.1"/>
    </source>
</evidence>
<keyword evidence="4" id="KW-1185">Reference proteome</keyword>
<reference evidence="5" key="1">
    <citation type="submission" date="2017-02" db="UniProtKB">
        <authorList>
            <consortium name="WormBaseParasite"/>
        </authorList>
    </citation>
    <scope>IDENTIFICATION</scope>
</reference>
<feature type="domain" description="Peptidase M16 C-terminal" evidence="3">
    <location>
        <begin position="196"/>
        <end position="372"/>
    </location>
</feature>
<evidence type="ECO:0000259" key="2">
    <source>
        <dbReference type="Pfam" id="PF00675"/>
    </source>
</evidence>
<evidence type="ECO:0000313" key="4">
    <source>
        <dbReference type="Proteomes" id="UP000038045"/>
    </source>
</evidence>
<dbReference type="WBParaSite" id="PTRK_0000582810.1">
    <property type="protein sequence ID" value="PTRK_0000582810.1"/>
    <property type="gene ID" value="PTRK_0000582810"/>
</dbReference>
<dbReference type="Pfam" id="PF00675">
    <property type="entry name" value="Peptidase_M16"/>
    <property type="match status" value="1"/>
</dbReference>
<dbReference type="Gene3D" id="3.30.830.10">
    <property type="entry name" value="Metalloenzyme, LuxS/M16 peptidase-like"/>
    <property type="match status" value="4"/>
</dbReference>
<dbReference type="GO" id="GO:0046872">
    <property type="term" value="F:metal ion binding"/>
    <property type="evidence" value="ECO:0007669"/>
    <property type="project" value="InterPro"/>
</dbReference>
<name>A0A0N4ZDZ2_PARTI</name>
<accession>A0A0N4ZDZ2</accession>
<dbReference type="PANTHER" id="PTHR43016">
    <property type="entry name" value="PRESEQUENCE PROTEASE"/>
    <property type="match status" value="1"/>
</dbReference>
<dbReference type="InterPro" id="IPR011249">
    <property type="entry name" value="Metalloenz_LuxS/M16"/>
</dbReference>
<dbReference type="Pfam" id="PF05193">
    <property type="entry name" value="Peptidase_M16_C"/>
    <property type="match status" value="1"/>
</dbReference>
<dbReference type="FunFam" id="3.30.830.10:FF:000031">
    <property type="entry name" value="Putative zinc metalloprotease"/>
    <property type="match status" value="1"/>
</dbReference>
<evidence type="ECO:0000259" key="3">
    <source>
        <dbReference type="Pfam" id="PF05193"/>
    </source>
</evidence>
<evidence type="ECO:0000256" key="1">
    <source>
        <dbReference type="SAM" id="Coils"/>
    </source>
</evidence>
<protein>
    <submittedName>
        <fullName evidence="5">Peptidase_M16 domain-containing protein</fullName>
    </submittedName>
</protein>
<dbReference type="FunFam" id="3.30.830.10:FF:000015">
    <property type="entry name" value="Putative zinc metalloprotease"/>
    <property type="match status" value="1"/>
</dbReference>
<sequence length="994" mass="113960">MKHQYWNISSQIKYRDTYPVSIYKSKRSGLIVAVSDIPGPIIDGRILILTEASDNAGLPHTLEHLVFMGSKKYPYKGILDIIASRCFAPATGAVTCQQYTRFTLSTVGSDGFLKILPIYIDHILRPTLTYDQYLTEVHHINGDGEDAGVVYSEAQEKEGNMNRIIFKKIKSLLYGEGHSYEVEFGGTMETIREECSIEKVIEFHKKFYHLKNMAIIVCGMIDHDKLLDVIEKSERLYLKTHCPKQFIKPFSNAKIDDIKGPNIVTIKCPSEDDLKGVVEMCFIGPDVNSIYESEALDILFCYLDSSVTSALQQDFVQLTDPYASNAKFSLSERSRLIIHVTFNNVSVDKIMEIHKRFLDKTIEEHKNPEKFNMDRMRTIISNSIEEINFSLENGGSGGVFINFYSHHLYSDFDDVNNLDDRFNDQRFIEKLLKEDSQFWADLVKKYFKNDAYICVIGLPDSNLTKESAEKEKQRIEKQKEELGNEGLQKCAENIKNAIKCNLLNKPKQEILDEFLITDQAQFYSFDVNTVSNIEGENHSSFVKTFPIPTFLHQNPSAFVSAYIIIDTKDIPMELRKYIYLFKELLFTSPAIVNGEKMSYNDINILMSKELLRKGFTSGIFSQFQTLVQFFFTVNAKNYRNIAKWTNILFNNIIFEEKCIEIAALRSANRVYGLKNILHNMGLCLLSSLLYKSESNNLLSNTLSLEEFHKNIYKNINTIGSKVIENLLSLRKALLSAPINVHIMGNEKLLEPFLEYNNSDWSFLIGCKPFKLSVDPMYPINFDNFPKHGVIGVGTSASSYVRQVLIVETEFICPEVAALLLFTKYLSQLEGPLWKNIRGKGLAYTVKVFYYIKGKSLSLILKKCSQTIKAYEETKTVILAVLDSGELWENNFEAAKRNVIYDMIERESTFRSVAGSHIEATLMNVPHDFLKILCNYVWNLTPRECFEMAAKHIRNLLDDTKIIKVFAVNNSKVEEITKMYPEVKIYKAEDFCLKI</sequence>
<dbReference type="AlphaFoldDB" id="A0A0N4ZDZ2"/>
<organism evidence="4 5">
    <name type="scientific">Parastrongyloides trichosuri</name>
    <name type="common">Possum-specific nematode worm</name>
    <dbReference type="NCBI Taxonomy" id="131310"/>
    <lineage>
        <taxon>Eukaryota</taxon>
        <taxon>Metazoa</taxon>
        <taxon>Ecdysozoa</taxon>
        <taxon>Nematoda</taxon>
        <taxon>Chromadorea</taxon>
        <taxon>Rhabditida</taxon>
        <taxon>Tylenchina</taxon>
        <taxon>Panagrolaimomorpha</taxon>
        <taxon>Strongyloidoidea</taxon>
        <taxon>Strongyloididae</taxon>
        <taxon>Parastrongyloides</taxon>
    </lineage>
</organism>
<dbReference type="Proteomes" id="UP000038045">
    <property type="component" value="Unplaced"/>
</dbReference>
<dbReference type="InterPro" id="IPR011765">
    <property type="entry name" value="Pept_M16_N"/>
</dbReference>
<dbReference type="SUPFAM" id="SSF63411">
    <property type="entry name" value="LuxS/MPP-like metallohydrolase"/>
    <property type="match status" value="3"/>
</dbReference>
<proteinExistence type="predicted"/>
<dbReference type="InterPro" id="IPR007863">
    <property type="entry name" value="Peptidase_M16_C"/>
</dbReference>
<dbReference type="PANTHER" id="PTHR43016:SF16">
    <property type="entry name" value="METALLOPROTEASE, PUTATIVE (AFU_ORTHOLOGUE AFUA_4G07610)-RELATED"/>
    <property type="match status" value="1"/>
</dbReference>
<feature type="domain" description="Peptidase M16 N-terminal" evidence="2">
    <location>
        <begin position="50"/>
        <end position="135"/>
    </location>
</feature>